<evidence type="ECO:0000256" key="6">
    <source>
        <dbReference type="ARBA" id="ARBA00022695"/>
    </source>
</evidence>
<dbReference type="InterPro" id="IPR029060">
    <property type="entry name" value="PIN-like_dom_sf"/>
</dbReference>
<dbReference type="PRINTS" id="PR00868">
    <property type="entry name" value="DNAPOLI"/>
</dbReference>
<dbReference type="NCBIfam" id="NF004397">
    <property type="entry name" value="PRK05755.1"/>
    <property type="match status" value="1"/>
</dbReference>
<dbReference type="PANTHER" id="PTHR10133:SF27">
    <property type="entry name" value="DNA POLYMERASE NU"/>
    <property type="match status" value="1"/>
</dbReference>
<proteinExistence type="inferred from homology"/>
<dbReference type="Pfam" id="PF01367">
    <property type="entry name" value="5_3_exonuc"/>
    <property type="match status" value="1"/>
</dbReference>
<evidence type="ECO:0000313" key="22">
    <source>
        <dbReference type="EMBL" id="KFB76546.1"/>
    </source>
</evidence>
<dbReference type="Pfam" id="PF00476">
    <property type="entry name" value="DNA_pol_A"/>
    <property type="match status" value="1"/>
</dbReference>
<dbReference type="GO" id="GO:0008409">
    <property type="term" value="F:5'-3' exonuclease activity"/>
    <property type="evidence" value="ECO:0007669"/>
    <property type="project" value="UniProtKB-UniRule"/>
</dbReference>
<evidence type="ECO:0000259" key="21">
    <source>
        <dbReference type="SMART" id="SM00482"/>
    </source>
</evidence>
<dbReference type="Pfam" id="PF02739">
    <property type="entry name" value="5_3_exonuc_N"/>
    <property type="match status" value="1"/>
</dbReference>
<evidence type="ECO:0000256" key="12">
    <source>
        <dbReference type="ARBA" id="ARBA00022932"/>
    </source>
</evidence>
<evidence type="ECO:0000256" key="10">
    <source>
        <dbReference type="ARBA" id="ARBA00022801"/>
    </source>
</evidence>
<keyword evidence="7 17" id="KW-0235">DNA replication</keyword>
<keyword evidence="13 17" id="KW-0238">DNA-binding</keyword>
<comment type="catalytic activity">
    <reaction evidence="15 17">
        <text>DNA(n) + a 2'-deoxyribonucleoside 5'-triphosphate = DNA(n+1) + diphosphate</text>
        <dbReference type="Rhea" id="RHEA:22508"/>
        <dbReference type="Rhea" id="RHEA-COMP:17339"/>
        <dbReference type="Rhea" id="RHEA-COMP:17340"/>
        <dbReference type="ChEBI" id="CHEBI:33019"/>
        <dbReference type="ChEBI" id="CHEBI:61560"/>
        <dbReference type="ChEBI" id="CHEBI:173112"/>
        <dbReference type="EC" id="2.7.7.7"/>
    </reaction>
</comment>
<dbReference type="InterPro" id="IPR008918">
    <property type="entry name" value="HhH2"/>
</dbReference>
<dbReference type="Proteomes" id="UP000021315">
    <property type="component" value="Unassembled WGS sequence"/>
</dbReference>
<dbReference type="InterPro" id="IPR002562">
    <property type="entry name" value="3'-5'_exonuclease_dom"/>
</dbReference>
<comment type="subunit">
    <text evidence="2">Single-chain monomer with multiple functions.</text>
</comment>
<dbReference type="AlphaFoldDB" id="A0A080M6G4"/>
<dbReference type="InterPro" id="IPR002298">
    <property type="entry name" value="DNA_polymerase_A"/>
</dbReference>
<feature type="domain" description="3'-5' exonuclease" evidence="19">
    <location>
        <begin position="352"/>
        <end position="542"/>
    </location>
</feature>
<comment type="function">
    <text evidence="17">In addition to polymerase activity, this DNA polymerase exhibits 3'-5' and 5'-3' exonuclease activity.</text>
</comment>
<dbReference type="FunFam" id="3.40.50.1010:FF:000001">
    <property type="entry name" value="DNA polymerase I"/>
    <property type="match status" value="1"/>
</dbReference>
<dbReference type="EC" id="2.7.7.7" evidence="3 16"/>
<evidence type="ECO:0000313" key="23">
    <source>
        <dbReference type="Proteomes" id="UP000021315"/>
    </source>
</evidence>
<dbReference type="InterPro" id="IPR019760">
    <property type="entry name" value="DNA-dir_DNA_pol_A_CS"/>
</dbReference>
<dbReference type="NCBIfam" id="TIGR00593">
    <property type="entry name" value="pola"/>
    <property type="match status" value="1"/>
</dbReference>
<keyword evidence="10 17" id="KW-0378">Hydrolase</keyword>
<keyword evidence="9 17" id="KW-0227">DNA damage</keyword>
<dbReference type="FunFam" id="1.20.1060.10:FF:000001">
    <property type="entry name" value="DNA polymerase I"/>
    <property type="match status" value="1"/>
</dbReference>
<dbReference type="Pfam" id="PF01612">
    <property type="entry name" value="DNA_pol_A_exo1"/>
    <property type="match status" value="1"/>
</dbReference>
<protein>
    <recommendedName>
        <fullName evidence="4 16">DNA polymerase I</fullName>
        <ecNumber evidence="3 16">2.7.7.7</ecNumber>
    </recommendedName>
</protein>
<dbReference type="InterPro" id="IPR036279">
    <property type="entry name" value="5-3_exonuclease_C_sf"/>
</dbReference>
<dbReference type="SMART" id="SM00475">
    <property type="entry name" value="53EXOc"/>
    <property type="match status" value="1"/>
</dbReference>
<feature type="compositionally biased region" description="Basic and acidic residues" evidence="18">
    <location>
        <begin position="1"/>
        <end position="11"/>
    </location>
</feature>
<dbReference type="CDD" id="cd09898">
    <property type="entry name" value="H3TH_53EXO"/>
    <property type="match status" value="1"/>
</dbReference>
<comment type="similarity">
    <text evidence="1 17">Belongs to the DNA polymerase type-A family.</text>
</comment>
<dbReference type="FunFam" id="1.10.150.20:FF:000003">
    <property type="entry name" value="DNA polymerase I"/>
    <property type="match status" value="1"/>
</dbReference>
<name>A0A080M6G4_9PROT</name>
<dbReference type="GO" id="GO:0006302">
    <property type="term" value="P:double-strand break repair"/>
    <property type="evidence" value="ECO:0007669"/>
    <property type="project" value="TreeGrafter"/>
</dbReference>
<dbReference type="InterPro" id="IPR020045">
    <property type="entry name" value="DNA_polI_H3TH"/>
</dbReference>
<keyword evidence="8" id="KW-0540">Nuclease</keyword>
<keyword evidence="5 17" id="KW-0808">Transferase</keyword>
<dbReference type="GO" id="GO:0006261">
    <property type="term" value="P:DNA-templated DNA replication"/>
    <property type="evidence" value="ECO:0007669"/>
    <property type="project" value="UniProtKB-UniRule"/>
</dbReference>
<dbReference type="SMART" id="SM00482">
    <property type="entry name" value="POLAc"/>
    <property type="match status" value="1"/>
</dbReference>
<dbReference type="EMBL" id="JDST02000052">
    <property type="protein sequence ID" value="KFB76546.1"/>
    <property type="molecule type" value="Genomic_DNA"/>
</dbReference>
<dbReference type="GO" id="GO:0003887">
    <property type="term" value="F:DNA-directed DNA polymerase activity"/>
    <property type="evidence" value="ECO:0007669"/>
    <property type="project" value="UniProtKB-UniRule"/>
</dbReference>
<evidence type="ECO:0000256" key="16">
    <source>
        <dbReference type="NCBIfam" id="TIGR00593"/>
    </source>
</evidence>
<feature type="compositionally biased region" description="Polar residues" evidence="18">
    <location>
        <begin position="16"/>
        <end position="26"/>
    </location>
</feature>
<dbReference type="InterPro" id="IPR036397">
    <property type="entry name" value="RNaseH_sf"/>
</dbReference>
<keyword evidence="23" id="KW-1185">Reference proteome</keyword>
<dbReference type="InterPro" id="IPR001098">
    <property type="entry name" value="DNA-dir_DNA_pol_A_palm_dom"/>
</dbReference>
<evidence type="ECO:0000256" key="7">
    <source>
        <dbReference type="ARBA" id="ARBA00022705"/>
    </source>
</evidence>
<dbReference type="GO" id="GO:0003677">
    <property type="term" value="F:DNA binding"/>
    <property type="evidence" value="ECO:0007669"/>
    <property type="project" value="UniProtKB-UniRule"/>
</dbReference>
<dbReference type="GO" id="GO:0008408">
    <property type="term" value="F:3'-5' exonuclease activity"/>
    <property type="evidence" value="ECO:0007669"/>
    <property type="project" value="UniProtKB-UniRule"/>
</dbReference>
<dbReference type="FunFam" id="3.30.420.10:FF:000026">
    <property type="entry name" value="DNA polymerase I"/>
    <property type="match status" value="1"/>
</dbReference>
<dbReference type="SMART" id="SM00474">
    <property type="entry name" value="35EXOc"/>
    <property type="match status" value="1"/>
</dbReference>
<evidence type="ECO:0000256" key="5">
    <source>
        <dbReference type="ARBA" id="ARBA00022679"/>
    </source>
</evidence>
<dbReference type="Gene3D" id="3.40.50.1010">
    <property type="entry name" value="5'-nuclease"/>
    <property type="match status" value="1"/>
</dbReference>
<dbReference type="Gene3D" id="3.30.420.10">
    <property type="entry name" value="Ribonuclease H-like superfamily/Ribonuclease H"/>
    <property type="match status" value="1"/>
</dbReference>
<keyword evidence="6 17" id="KW-0548">Nucleotidyltransferase</keyword>
<dbReference type="CDD" id="cd08637">
    <property type="entry name" value="DNA_pol_A_pol_I_C"/>
    <property type="match status" value="1"/>
</dbReference>
<dbReference type="PANTHER" id="PTHR10133">
    <property type="entry name" value="DNA POLYMERASE I"/>
    <property type="match status" value="1"/>
</dbReference>
<dbReference type="InterPro" id="IPR043502">
    <property type="entry name" value="DNA/RNA_pol_sf"/>
</dbReference>
<dbReference type="SUPFAM" id="SSF53098">
    <property type="entry name" value="Ribonuclease H-like"/>
    <property type="match status" value="1"/>
</dbReference>
<keyword evidence="12 17" id="KW-0239">DNA-directed DNA polymerase</keyword>
<dbReference type="InterPro" id="IPR020046">
    <property type="entry name" value="5-3_exonucl_a-hlix_arch_N"/>
</dbReference>
<dbReference type="InterPro" id="IPR012337">
    <property type="entry name" value="RNaseH-like_sf"/>
</dbReference>
<evidence type="ECO:0000259" key="19">
    <source>
        <dbReference type="SMART" id="SM00474"/>
    </source>
</evidence>
<keyword evidence="11 17" id="KW-0269">Exonuclease</keyword>
<accession>A0A080M6G4</accession>
<dbReference type="InterPro" id="IPR018320">
    <property type="entry name" value="DNA_polymerase_1"/>
</dbReference>
<dbReference type="CDD" id="cd06139">
    <property type="entry name" value="DNA_polA_I_Ecoli_like_exo"/>
    <property type="match status" value="1"/>
</dbReference>
<evidence type="ECO:0000256" key="1">
    <source>
        <dbReference type="ARBA" id="ARBA00007705"/>
    </source>
</evidence>
<dbReference type="SUPFAM" id="SSF88723">
    <property type="entry name" value="PIN domain-like"/>
    <property type="match status" value="1"/>
</dbReference>
<evidence type="ECO:0000256" key="11">
    <source>
        <dbReference type="ARBA" id="ARBA00022839"/>
    </source>
</evidence>
<evidence type="ECO:0000256" key="15">
    <source>
        <dbReference type="ARBA" id="ARBA00049244"/>
    </source>
</evidence>
<evidence type="ECO:0000259" key="20">
    <source>
        <dbReference type="SMART" id="SM00475"/>
    </source>
</evidence>
<dbReference type="PROSITE" id="PS00447">
    <property type="entry name" value="DNA_POLYMERASE_A"/>
    <property type="match status" value="1"/>
</dbReference>
<comment type="caution">
    <text evidence="22">The sequence shown here is derived from an EMBL/GenBank/DDBJ whole genome shotgun (WGS) entry which is preliminary data.</text>
</comment>
<evidence type="ECO:0000256" key="14">
    <source>
        <dbReference type="ARBA" id="ARBA00023204"/>
    </source>
</evidence>
<dbReference type="InterPro" id="IPR002421">
    <property type="entry name" value="5-3_exonuclease"/>
</dbReference>
<evidence type="ECO:0000256" key="13">
    <source>
        <dbReference type="ARBA" id="ARBA00023125"/>
    </source>
</evidence>
<keyword evidence="14 17" id="KW-0234">DNA repair</keyword>
<evidence type="ECO:0000256" key="9">
    <source>
        <dbReference type="ARBA" id="ARBA00022763"/>
    </source>
</evidence>
<evidence type="ECO:0000256" key="18">
    <source>
        <dbReference type="SAM" id="MobiDB-lite"/>
    </source>
</evidence>
<evidence type="ECO:0000256" key="3">
    <source>
        <dbReference type="ARBA" id="ARBA00012417"/>
    </source>
</evidence>
<dbReference type="Gene3D" id="3.30.70.370">
    <property type="match status" value="1"/>
</dbReference>
<dbReference type="FunFam" id="1.10.150.20:FF:000002">
    <property type="entry name" value="DNA polymerase I"/>
    <property type="match status" value="1"/>
</dbReference>
<dbReference type="CDD" id="cd09859">
    <property type="entry name" value="PIN_53EXO"/>
    <property type="match status" value="1"/>
</dbReference>
<dbReference type="SMART" id="SM00279">
    <property type="entry name" value="HhH2"/>
    <property type="match status" value="1"/>
</dbReference>
<dbReference type="STRING" id="1453999.AW06_002372"/>
<reference evidence="22" key="1">
    <citation type="submission" date="2014-02" db="EMBL/GenBank/DDBJ databases">
        <title>Expanding our view of genomic diversity in Candidatus Accumulibacter clades.</title>
        <authorList>
            <person name="Skennerton C.T."/>
            <person name="Barr J.J."/>
            <person name="Slater F.R."/>
            <person name="Bond P.L."/>
            <person name="Tyson G.W."/>
        </authorList>
    </citation>
    <scope>NUCLEOTIDE SEQUENCE [LARGE SCALE GENOMIC DNA]</scope>
</reference>
<gene>
    <name evidence="17 22" type="primary">polA</name>
    <name evidence="22" type="ORF">AW06_002372</name>
</gene>
<feature type="region of interest" description="Disordered" evidence="18">
    <location>
        <begin position="1"/>
        <end position="26"/>
    </location>
</feature>
<dbReference type="SUPFAM" id="SSF56672">
    <property type="entry name" value="DNA/RNA polymerases"/>
    <property type="match status" value="1"/>
</dbReference>
<feature type="domain" description="DNA-directed DNA polymerase family A palm" evidence="21">
    <location>
        <begin position="711"/>
        <end position="917"/>
    </location>
</feature>
<organism evidence="22 23">
    <name type="scientific">Candidatus Accumulibacter cognatus</name>
    <dbReference type="NCBI Taxonomy" id="2954383"/>
    <lineage>
        <taxon>Bacteria</taxon>
        <taxon>Pseudomonadati</taxon>
        <taxon>Pseudomonadota</taxon>
        <taxon>Betaproteobacteria</taxon>
        <taxon>Candidatus Accumulibacter</taxon>
    </lineage>
</organism>
<evidence type="ECO:0000256" key="8">
    <source>
        <dbReference type="ARBA" id="ARBA00022722"/>
    </source>
</evidence>
<feature type="domain" description="5'-3' exonuclease" evidence="20">
    <location>
        <begin position="33"/>
        <end position="291"/>
    </location>
</feature>
<evidence type="ECO:0000256" key="2">
    <source>
        <dbReference type="ARBA" id="ARBA00011541"/>
    </source>
</evidence>
<evidence type="ECO:0000256" key="17">
    <source>
        <dbReference type="RuleBase" id="RU004460"/>
    </source>
</evidence>
<evidence type="ECO:0000256" key="4">
    <source>
        <dbReference type="ARBA" id="ARBA00020311"/>
    </source>
</evidence>
<dbReference type="Gene3D" id="1.10.150.20">
    <property type="entry name" value="5' to 3' exonuclease, C-terminal subdomain"/>
    <property type="match status" value="2"/>
</dbReference>
<sequence>MPGTRRTDRSDLPMASRSSDQVTPFQSLYGPPMPTLLLVDGSSYLYRAFHAMPDLRTTQSEPTGALHGVLNMLRRLESDYQTSGIDYKGCVFDAKGKTFRDDWYPQYKANRPPMPDDLVRQIEPLHAAIKALGWPLLMFDGVEADDVIGTLATQAAAQGVQVVVSTGDKDLAQLVGPRVSLVNTMSNELLDEAGVISKFGVPAGRIVDYLALIGDTVDNVPGVDKVGAKTAIKWLAQYGSLDGVIAAAPDIGGVVGQNLRRALDFLPLARRLVTVRRDLDLALAPSDLKPRPLDRERLIEIFSHYEMRSWLKEVQGQDDGASRMTMDDGALPAAAPSTQADQLASAAHRAAYQTILDWPAFERWLEKIGNAPLTALDTETTSLDPFAARLVGVSLAVGPGEAVYLPLAHHYPDAPAQLPRAEVLARLKPWLESPRHAKIGQHLKYDQHVLANHGIHLAGVEHDTLLQSYVLESGKDGVRGHDLGQLATRHLGLTTIPYEALCGKGAKQIGFDQVAIDQASGYAAEDADLCLRLHERLYPQIAADAGLRYIYQNIEIPVRDILFRMERTGVLIDAELLKQQSHEIGKRLLELEAKAHVAAGQPFNLNSPKQLAEILFDKLGLPVKRKTASGTPSTDEEVLSELALDYPLPKILLESRQLAKLKGTYTDKLPKMVNASSGRVHTSYAQAVAVTGRLASSDPNLQNIPVRTTEGRRIRAAFIAPPGSRIVSADYSQVELRIMAHLSEDARLLAAFSQGEDVHRATAAEIFGVATGDVGPDQRRVAKVINFGLIYGMSAFGLARQLDLTRGAAQAYIERYFARYPGVAAYMEKTRAAAKAQGYVETVFGRRLWLSEIHSSLPARRQGAERAAINAPMQGSAADLIKSAMIVVQRWLDAERLQTRLLLQVHDELVLEAPEAELPWVRAQLPRLMTEWAALRVPLVVDVGVGMNWDEAH</sequence>
<dbReference type="SUPFAM" id="SSF47807">
    <property type="entry name" value="5' to 3' exonuclease, C-terminal subdomain"/>
    <property type="match status" value="1"/>
</dbReference>
<dbReference type="Gene3D" id="1.20.1060.10">
    <property type="entry name" value="Taq DNA Polymerase, Chain T, domain 4"/>
    <property type="match status" value="1"/>
</dbReference>